<organism evidence="2 3">
    <name type="scientific">Lithospermum erythrorhizon</name>
    <name type="common">Purple gromwell</name>
    <name type="synonym">Lithospermum officinale var. erythrorhizon</name>
    <dbReference type="NCBI Taxonomy" id="34254"/>
    <lineage>
        <taxon>Eukaryota</taxon>
        <taxon>Viridiplantae</taxon>
        <taxon>Streptophyta</taxon>
        <taxon>Embryophyta</taxon>
        <taxon>Tracheophyta</taxon>
        <taxon>Spermatophyta</taxon>
        <taxon>Magnoliopsida</taxon>
        <taxon>eudicotyledons</taxon>
        <taxon>Gunneridae</taxon>
        <taxon>Pentapetalae</taxon>
        <taxon>asterids</taxon>
        <taxon>lamiids</taxon>
        <taxon>Boraginales</taxon>
        <taxon>Boraginaceae</taxon>
        <taxon>Boraginoideae</taxon>
        <taxon>Lithospermeae</taxon>
        <taxon>Lithospermum</taxon>
    </lineage>
</organism>
<feature type="compositionally biased region" description="Basic and acidic residues" evidence="1">
    <location>
        <begin position="1"/>
        <end position="22"/>
    </location>
</feature>
<feature type="region of interest" description="Disordered" evidence="1">
    <location>
        <begin position="1"/>
        <end position="28"/>
    </location>
</feature>
<dbReference type="PANTHER" id="PTHR36388">
    <property type="entry name" value="OS02G0469000 PROTEIN"/>
    <property type="match status" value="1"/>
</dbReference>
<accession>A0AAV3PAF2</accession>
<dbReference type="EMBL" id="BAABME010016923">
    <property type="protein sequence ID" value="GAA0148022.1"/>
    <property type="molecule type" value="Genomic_DNA"/>
</dbReference>
<reference evidence="2 3" key="1">
    <citation type="submission" date="2024-01" db="EMBL/GenBank/DDBJ databases">
        <title>The complete chloroplast genome sequence of Lithospermum erythrorhizon: insights into the phylogenetic relationship among Boraginaceae species and the maternal lineages of purple gromwells.</title>
        <authorList>
            <person name="Okada T."/>
            <person name="Watanabe K."/>
        </authorList>
    </citation>
    <scope>NUCLEOTIDE SEQUENCE [LARGE SCALE GENOMIC DNA]</scope>
</reference>
<keyword evidence="3" id="KW-1185">Reference proteome</keyword>
<dbReference type="Proteomes" id="UP001454036">
    <property type="component" value="Unassembled WGS sequence"/>
</dbReference>
<sequence>MSIVYPKDHVSSPSLDSREVKQNGDAPSAEDLAWADSCLAINSLSESGWGSLRDALLETLDPYADSIKPDEHDYPKGTDTEMIKLSKLKKNGVKFSDGDDTEMISSSKESEISMNVDKDLDNVASSNNDNNFIAENGDMFGPGFTLENVFLATYNESHINIGFSDKEYESALPAFKIDDQSPKDIFKIWELGSSFEDEELITEFSKAISEKPLESLPAVSDVSEASDGLRELDDLISGIADLSLVEGAV</sequence>
<protein>
    <submittedName>
        <fullName evidence="2">Uncharacterized protein</fullName>
    </submittedName>
</protein>
<gene>
    <name evidence="2" type="ORF">LIER_36638</name>
</gene>
<comment type="caution">
    <text evidence="2">The sequence shown here is derived from an EMBL/GenBank/DDBJ whole genome shotgun (WGS) entry which is preliminary data.</text>
</comment>
<dbReference type="AlphaFoldDB" id="A0AAV3PAF2"/>
<evidence type="ECO:0000313" key="3">
    <source>
        <dbReference type="Proteomes" id="UP001454036"/>
    </source>
</evidence>
<evidence type="ECO:0000256" key="1">
    <source>
        <dbReference type="SAM" id="MobiDB-lite"/>
    </source>
</evidence>
<evidence type="ECO:0000313" key="2">
    <source>
        <dbReference type="EMBL" id="GAA0148022.1"/>
    </source>
</evidence>
<dbReference type="PANTHER" id="PTHR36388:SF1">
    <property type="entry name" value="OS02G0469000 PROTEIN"/>
    <property type="match status" value="1"/>
</dbReference>
<name>A0AAV3PAF2_LITER</name>
<proteinExistence type="predicted"/>